<protein>
    <submittedName>
        <fullName evidence="1">Uncharacterized protein</fullName>
    </submittedName>
</protein>
<name>A0A5P2CWI6_STRVZ</name>
<dbReference type="RefSeq" id="WP_150187540.1">
    <property type="nucleotide sequence ID" value="NZ_CP029191.1"/>
</dbReference>
<dbReference type="AlphaFoldDB" id="A0A5P2CWI6"/>
<organism evidence="1 2">
    <name type="scientific">Streptomyces venezuelae</name>
    <dbReference type="NCBI Taxonomy" id="54571"/>
    <lineage>
        <taxon>Bacteria</taxon>
        <taxon>Bacillati</taxon>
        <taxon>Actinomycetota</taxon>
        <taxon>Actinomycetes</taxon>
        <taxon>Kitasatosporales</taxon>
        <taxon>Streptomycetaceae</taxon>
        <taxon>Streptomyces</taxon>
    </lineage>
</organism>
<proteinExistence type="predicted"/>
<dbReference type="EMBL" id="CP029191">
    <property type="protein sequence ID" value="QES45229.1"/>
    <property type="molecule type" value="Genomic_DNA"/>
</dbReference>
<evidence type="ECO:0000313" key="1">
    <source>
        <dbReference type="EMBL" id="QES45229.1"/>
    </source>
</evidence>
<gene>
    <name evidence="1" type="ORF">DEJ49_33355</name>
</gene>
<evidence type="ECO:0000313" key="2">
    <source>
        <dbReference type="Proteomes" id="UP000324015"/>
    </source>
</evidence>
<dbReference type="Proteomes" id="UP000324015">
    <property type="component" value="Chromosome"/>
</dbReference>
<sequence>MSARDTLLDLFLYGGNGTQPEFEEALDARDAEVRAEDAATVRGMKLRTELNYDDRRVNRALERAAVKIEEGEE</sequence>
<accession>A0A5P2CWI6</accession>
<reference evidence="1 2" key="1">
    <citation type="submission" date="2018-05" db="EMBL/GenBank/DDBJ databases">
        <title>Streptomyces venezuelae.</title>
        <authorList>
            <person name="Kim W."/>
            <person name="Lee N."/>
            <person name="Cho B.-K."/>
        </authorList>
    </citation>
    <scope>NUCLEOTIDE SEQUENCE [LARGE SCALE GENOMIC DNA]</scope>
    <source>
        <strain evidence="1 2">ATCC 14585</strain>
    </source>
</reference>